<reference evidence="3 4" key="1">
    <citation type="submission" date="2020-07" db="EMBL/GenBank/DDBJ databases">
        <title>Taxonomic revisions and descriptions of new bacterial species based on genomic comparisons in the high-G+C-content subgroup of the family Alcaligenaceae.</title>
        <authorList>
            <person name="Szabo A."/>
            <person name="Felfoldi T."/>
        </authorList>
    </citation>
    <scope>NUCLEOTIDE SEQUENCE [LARGE SCALE GENOMIC DNA]</scope>
    <source>
        <strain evidence="3 4">DSM 25667</strain>
    </source>
</reference>
<feature type="chain" id="PRO_5032905450" evidence="2">
    <location>
        <begin position="25"/>
        <end position="323"/>
    </location>
</feature>
<sequence>MKPSSLGKLLSAACLAFLSATASAAYPEQPIRLIVGFPAGTGPDIVARTVGDQLAKEIGQSVVVENKAGAGGQIAAYSAAHSPANGYNILMGEVGSISIAPETTATLAYKPIKEFDPITEAVRANFVLVIPANSPYKTLKEFVAAAKTSTDRFNIATFGAGTPGHFGAEMLAEAGGFKIEPVHYRSTGDAVSAIISGQVQGAFVTTAMAAPQLKGGKMRALAITGAERTKMLGDIPTFKEQNMPDVDFGAWFAFFAPKGTPEDALNTLNQKIVAALQADSVRKTLEGNGFVIVGSDRKALADLLTSEQKRWSDVVKKTGFKIN</sequence>
<dbReference type="CDD" id="cd07012">
    <property type="entry name" value="PBP2_Bug_TTT"/>
    <property type="match status" value="1"/>
</dbReference>
<comment type="similarity">
    <text evidence="1">Belongs to the UPF0065 (bug) family.</text>
</comment>
<dbReference type="RefSeq" id="WP_130039718.1">
    <property type="nucleotide sequence ID" value="NZ_JACCEV010000002.1"/>
</dbReference>
<gene>
    <name evidence="3" type="ORF">H0A62_11300</name>
</gene>
<evidence type="ECO:0000256" key="2">
    <source>
        <dbReference type="SAM" id="SignalP"/>
    </source>
</evidence>
<keyword evidence="2" id="KW-0732">Signal</keyword>
<dbReference type="Gene3D" id="3.40.190.150">
    <property type="entry name" value="Bordetella uptake gene, domain 1"/>
    <property type="match status" value="1"/>
</dbReference>
<dbReference type="SUPFAM" id="SSF53850">
    <property type="entry name" value="Periplasmic binding protein-like II"/>
    <property type="match status" value="1"/>
</dbReference>
<dbReference type="InterPro" id="IPR042100">
    <property type="entry name" value="Bug_dom1"/>
</dbReference>
<evidence type="ECO:0000256" key="1">
    <source>
        <dbReference type="ARBA" id="ARBA00006987"/>
    </source>
</evidence>
<dbReference type="PANTHER" id="PTHR42928:SF5">
    <property type="entry name" value="BLR1237 PROTEIN"/>
    <property type="match status" value="1"/>
</dbReference>
<dbReference type="Proteomes" id="UP000554144">
    <property type="component" value="Unassembled WGS sequence"/>
</dbReference>
<dbReference type="OrthoDB" id="8678477at2"/>
<organism evidence="3 4">
    <name type="scientific">Pollutimonas harenae</name>
    <dbReference type="NCBI Taxonomy" id="657015"/>
    <lineage>
        <taxon>Bacteria</taxon>
        <taxon>Pseudomonadati</taxon>
        <taxon>Pseudomonadota</taxon>
        <taxon>Betaproteobacteria</taxon>
        <taxon>Burkholderiales</taxon>
        <taxon>Alcaligenaceae</taxon>
        <taxon>Pollutimonas</taxon>
    </lineage>
</organism>
<dbReference type="PIRSF" id="PIRSF017082">
    <property type="entry name" value="YflP"/>
    <property type="match status" value="1"/>
</dbReference>
<evidence type="ECO:0000313" key="3">
    <source>
        <dbReference type="EMBL" id="NYT86193.1"/>
    </source>
</evidence>
<name>A0A853H6Q2_9BURK</name>
<feature type="signal peptide" evidence="2">
    <location>
        <begin position="1"/>
        <end position="24"/>
    </location>
</feature>
<proteinExistence type="inferred from homology"/>
<dbReference type="InterPro" id="IPR005064">
    <property type="entry name" value="BUG"/>
</dbReference>
<dbReference type="PANTHER" id="PTHR42928">
    <property type="entry name" value="TRICARBOXYLATE-BINDING PROTEIN"/>
    <property type="match status" value="1"/>
</dbReference>
<accession>A0A853H6Q2</accession>
<evidence type="ECO:0000313" key="4">
    <source>
        <dbReference type="Proteomes" id="UP000554144"/>
    </source>
</evidence>
<comment type="caution">
    <text evidence="3">The sequence shown here is derived from an EMBL/GenBank/DDBJ whole genome shotgun (WGS) entry which is preliminary data.</text>
</comment>
<protein>
    <submittedName>
        <fullName evidence="3">Tripartite tricarboxylate transporter substrate binding protein</fullName>
    </submittedName>
</protein>
<dbReference type="AlphaFoldDB" id="A0A853H6Q2"/>
<dbReference type="EMBL" id="JACCEV010000002">
    <property type="protein sequence ID" value="NYT86193.1"/>
    <property type="molecule type" value="Genomic_DNA"/>
</dbReference>
<keyword evidence="4" id="KW-1185">Reference proteome</keyword>
<dbReference type="Gene3D" id="3.40.190.10">
    <property type="entry name" value="Periplasmic binding protein-like II"/>
    <property type="match status" value="1"/>
</dbReference>
<dbReference type="Pfam" id="PF03401">
    <property type="entry name" value="TctC"/>
    <property type="match status" value="1"/>
</dbReference>